<dbReference type="InterPro" id="IPR051626">
    <property type="entry name" value="Oxidoreductase_gamma_subunit"/>
</dbReference>
<dbReference type="EMBL" id="QNBE01000031">
    <property type="protein sequence ID" value="RKX70662.1"/>
    <property type="molecule type" value="Genomic_DNA"/>
</dbReference>
<dbReference type="Gene3D" id="3.40.920.10">
    <property type="entry name" value="Pyruvate-ferredoxin oxidoreductase, PFOR, domain III"/>
    <property type="match status" value="1"/>
</dbReference>
<proteinExistence type="predicted"/>
<dbReference type="GO" id="GO:0016625">
    <property type="term" value="F:oxidoreductase activity, acting on the aldehyde or oxo group of donors, iron-sulfur protein as acceptor"/>
    <property type="evidence" value="ECO:0007669"/>
    <property type="project" value="InterPro"/>
</dbReference>
<organism evidence="3 4">
    <name type="scientific">candidate division WOR-3 bacterium</name>
    <dbReference type="NCBI Taxonomy" id="2052148"/>
    <lineage>
        <taxon>Bacteria</taxon>
        <taxon>Bacteria division WOR-3</taxon>
    </lineage>
</organism>
<evidence type="ECO:0000259" key="2">
    <source>
        <dbReference type="Pfam" id="PF01558"/>
    </source>
</evidence>
<reference evidence="3 4" key="1">
    <citation type="submission" date="2018-06" db="EMBL/GenBank/DDBJ databases">
        <title>Extensive metabolic versatility and redundancy in microbially diverse, dynamic hydrothermal sediments.</title>
        <authorList>
            <person name="Dombrowski N."/>
            <person name="Teske A."/>
            <person name="Baker B.J."/>
        </authorList>
    </citation>
    <scope>NUCLEOTIDE SEQUENCE [LARGE SCALE GENOMIC DNA]</scope>
    <source>
        <strain evidence="3">B36_G15</strain>
    </source>
</reference>
<keyword evidence="3" id="KW-0670">Pyruvate</keyword>
<evidence type="ECO:0000313" key="3">
    <source>
        <dbReference type="EMBL" id="RKX70662.1"/>
    </source>
</evidence>
<dbReference type="InterPro" id="IPR019752">
    <property type="entry name" value="Pyrv/ketoisovalerate_OxRed_cat"/>
</dbReference>
<dbReference type="Pfam" id="PF01558">
    <property type="entry name" value="POR"/>
    <property type="match status" value="1"/>
</dbReference>
<evidence type="ECO:0000256" key="1">
    <source>
        <dbReference type="ARBA" id="ARBA00023002"/>
    </source>
</evidence>
<dbReference type="PANTHER" id="PTHR43366">
    <property type="entry name" value="PYRUVATE SYNTHASE SUBUNIT PORC"/>
    <property type="match status" value="1"/>
</dbReference>
<dbReference type="Proteomes" id="UP000268469">
    <property type="component" value="Unassembled WGS sequence"/>
</dbReference>
<dbReference type="SUPFAM" id="SSF53323">
    <property type="entry name" value="Pyruvate-ferredoxin oxidoreductase, PFOR, domain III"/>
    <property type="match status" value="1"/>
</dbReference>
<dbReference type="InterPro" id="IPR011894">
    <property type="entry name" value="PorC_KorC"/>
</dbReference>
<feature type="domain" description="Pyruvate/ketoisovalerate oxidoreductase catalytic" evidence="2">
    <location>
        <begin position="12"/>
        <end position="186"/>
    </location>
</feature>
<dbReference type="InterPro" id="IPR002869">
    <property type="entry name" value="Pyrv_flavodox_OxRed_cen"/>
</dbReference>
<dbReference type="NCBIfam" id="TIGR02175">
    <property type="entry name" value="PorC_KorC"/>
    <property type="match status" value="1"/>
</dbReference>
<name>A0A660SJF3_UNCW3</name>
<keyword evidence="1" id="KW-0560">Oxidoreductase</keyword>
<sequence>MPLLEIRWHGRGGQGAKTAALLFADAALETGKYIQAFPEYGPERMGAPVQAFNRLSDEPIHLHCGIKSPKIVVVLDPTLAETVNITEGLPEDGVVVINTTESPDAMREKLGLTKQKVFTVDASKIAKETLGRDIPNTPMLGALIKATGILNFDSMLKSVEEKLKKKFPNNPELVAKNIEAIKKAYQEVGR</sequence>
<dbReference type="PANTHER" id="PTHR43366:SF1">
    <property type="entry name" value="PYRUVATE SYNTHASE SUBUNIT PORC"/>
    <property type="match status" value="1"/>
</dbReference>
<protein>
    <submittedName>
        <fullName evidence="3">Pyruvate synthase</fullName>
    </submittedName>
</protein>
<dbReference type="AlphaFoldDB" id="A0A660SJF3"/>
<evidence type="ECO:0000313" key="4">
    <source>
        <dbReference type="Proteomes" id="UP000268469"/>
    </source>
</evidence>
<gene>
    <name evidence="3" type="ORF">DRP53_04205</name>
</gene>
<comment type="caution">
    <text evidence="3">The sequence shown here is derived from an EMBL/GenBank/DDBJ whole genome shotgun (WGS) entry which is preliminary data.</text>
</comment>
<accession>A0A660SJF3</accession>